<evidence type="ECO:0000256" key="6">
    <source>
        <dbReference type="ARBA" id="ARBA00023136"/>
    </source>
</evidence>
<organism evidence="7 8">
    <name type="scientific">Anopheles stephensi</name>
    <name type="common">Indo-Pakistan malaria mosquito</name>
    <dbReference type="NCBI Taxonomy" id="30069"/>
    <lineage>
        <taxon>Eukaryota</taxon>
        <taxon>Metazoa</taxon>
        <taxon>Ecdysozoa</taxon>
        <taxon>Arthropoda</taxon>
        <taxon>Hexapoda</taxon>
        <taxon>Insecta</taxon>
        <taxon>Pterygota</taxon>
        <taxon>Neoptera</taxon>
        <taxon>Endopterygota</taxon>
        <taxon>Diptera</taxon>
        <taxon>Nematocera</taxon>
        <taxon>Culicoidea</taxon>
        <taxon>Culicidae</taxon>
        <taxon>Anophelinae</taxon>
        <taxon>Anopheles</taxon>
    </lineage>
</organism>
<evidence type="ECO:0000256" key="3">
    <source>
        <dbReference type="ARBA" id="ARBA00022448"/>
    </source>
</evidence>
<evidence type="ECO:0000313" key="8">
    <source>
        <dbReference type="Proteomes" id="UP000076408"/>
    </source>
</evidence>
<proteinExistence type="inferred from homology"/>
<name>A0A182Y266_ANOST</name>
<dbReference type="Pfam" id="PF00939">
    <property type="entry name" value="Na_sulph_symp"/>
    <property type="match status" value="2"/>
</dbReference>
<dbReference type="VEuPathDB" id="VectorBase:ASTEI20_035518"/>
<evidence type="ECO:0008006" key="9">
    <source>
        <dbReference type="Google" id="ProtNLM"/>
    </source>
</evidence>
<comment type="similarity">
    <text evidence="2">Belongs to the SLC13A/DASS transporter (TC 2.A.47) family. NADC subfamily.</text>
</comment>
<dbReference type="PROSITE" id="PS01271">
    <property type="entry name" value="NA_SULFATE"/>
    <property type="match status" value="2"/>
</dbReference>
<dbReference type="InterPro" id="IPR001898">
    <property type="entry name" value="SLC13A/DASS"/>
</dbReference>
<dbReference type="GO" id="GO:0005886">
    <property type="term" value="C:plasma membrane"/>
    <property type="evidence" value="ECO:0007669"/>
    <property type="project" value="TreeGrafter"/>
</dbReference>
<dbReference type="VEuPathDB" id="VectorBase:ASTE008354"/>
<dbReference type="Proteomes" id="UP000076408">
    <property type="component" value="Unassembled WGS sequence"/>
</dbReference>
<reference evidence="7" key="2">
    <citation type="submission" date="2020-05" db="UniProtKB">
        <authorList>
            <consortium name="EnsemblMetazoa"/>
        </authorList>
    </citation>
    <scope>IDENTIFICATION</scope>
    <source>
        <strain evidence="7">Indian</strain>
    </source>
</reference>
<comment type="subcellular location">
    <subcellularLocation>
        <location evidence="1">Membrane</location>
        <topology evidence="1">Multi-pass membrane protein</topology>
    </subcellularLocation>
</comment>
<accession>A0A182Y266</accession>
<dbReference type="VEuPathDB" id="VectorBase:ASTEI02552"/>
<dbReference type="GO" id="GO:0015137">
    <property type="term" value="F:citrate transmembrane transporter activity"/>
    <property type="evidence" value="ECO:0007669"/>
    <property type="project" value="TreeGrafter"/>
</dbReference>
<dbReference type="EnsemblMetazoa" id="ASTEI02552-RA">
    <property type="protein sequence ID" value="ASTEI02552-PA"/>
    <property type="gene ID" value="ASTEI02552"/>
</dbReference>
<dbReference type="STRING" id="30069.A0A182Y266"/>
<evidence type="ECO:0000256" key="2">
    <source>
        <dbReference type="ARBA" id="ARBA00006772"/>
    </source>
</evidence>
<dbReference type="OMA" id="AYCILLM"/>
<keyword evidence="5" id="KW-1133">Transmembrane helix</keyword>
<keyword evidence="8" id="KW-1185">Reference proteome</keyword>
<sequence>MADQKERDLEEAVAMEAVAAPRIGCCRRTMKYIGAYWRSMVVIIAPMIASLVFLIDTSPAYRCMFVVLTMSLYWVTEALPLPVTSMLPIVLFPVLGVLETDRTCMMYMKETMLMFIGGIIIALAVEYCNLHKRVALKVISVIGCSQRRLNFGLTVVTMFVSMWISNTAAVAMMCPIMQAVLEELESQGLCQMYERRKKTGEEEGMLGKEKVEDETPRPTKTTLCYFLGAAYASTLGGCGTIVGSGVNLTFKGIYESRFPTAPGIDFPKFMFYNVPGMLLYTFLTWVYLQWLYMGMFRPNSPEAKAADIGAEGEAVAKRVIETRYKELGPMTSHEKSVAFLFIVAVVLFFTREPGFITGWADVLNTVKIKDATPAMFIVIVLFMIPANWRCLKFCRSNPGRLPTEATPGLITWKFINQKVPWSLIFLLGGGFALAEGGRVSGMSALLGQSLAGLKTLPPLLLLFVVCLTAQTLTEFTSNVAICNVILPVLAEMAIAIEIHPLYLMFPAAMSCSFAFHMPVGTPPNAIVAGVGNIAIKDMAVAGIGPSIFTLLVIWASFPTWGAVVYPELATFPDWARPVPEGCGRRMWLFMGVYWKTLLVLLVPCLAATVFLVDTSPPFRCMYIVMVMGVFWITEALPLPITSMLPIVLFPMMGILDTNRTCMMYMKDTMLMFIGGIVMALAVEYCNLHKRVALKVISVIGCSQRKLTFGLTVVTMFVSMWISNTATVAMMCPIVQAVLEELEAQGLCQINEKSKSVEGPSSEEEEAPRPTKVTMCYYIGTAYAATCGGVGTIVGSGVNLTLKGIYESRFPDAPTIDFPSFMFYNVPGMLIFTFLTWVWLQWLFMGMFSPNSEDARAANIGPEGEAVAKRVIENRYRELGPMSSHELSVAFFFVLSVVLYFTREPGFMMGWAELVPDVKIKDATPAIFVVIMMFIVPADWNCLSFFRKGGGRLPKRASPGLITWRFINQKTPWSLLFLLGGGFALAEGGRTSGMSALLGQSLAGLKVLPPLLLLFVLCVVGEFLTEFTSNVAICNVLLPVLAEVAIAIEIHPLYLMFPVAMVCSFSFHLPVGTPPNAIVAGVGNIRIKDMAVAGIGPSIFSLLVSWASFPTWGSIIYPELASFPAWARPLNETMV</sequence>
<dbReference type="InterPro" id="IPR031312">
    <property type="entry name" value="Na/sul_symport_CS"/>
</dbReference>
<protein>
    <recommendedName>
        <fullName evidence="9">Citrate transporter-like domain-containing protein</fullName>
    </recommendedName>
</protein>
<evidence type="ECO:0000256" key="5">
    <source>
        <dbReference type="ARBA" id="ARBA00022989"/>
    </source>
</evidence>
<evidence type="ECO:0000313" key="7">
    <source>
        <dbReference type="EnsemblMetazoa" id="ASTEI02552-PA"/>
    </source>
</evidence>
<keyword evidence="6" id="KW-0472">Membrane</keyword>
<dbReference type="GO" id="GO:0015141">
    <property type="term" value="F:succinate transmembrane transporter activity"/>
    <property type="evidence" value="ECO:0007669"/>
    <property type="project" value="TreeGrafter"/>
</dbReference>
<dbReference type="PANTHER" id="PTHR10283:SF82">
    <property type="entry name" value="SOLUTE CARRIER FAMILY 13 MEMBER 2"/>
    <property type="match status" value="1"/>
</dbReference>
<dbReference type="AlphaFoldDB" id="A0A182Y266"/>
<evidence type="ECO:0000256" key="4">
    <source>
        <dbReference type="ARBA" id="ARBA00022692"/>
    </source>
</evidence>
<dbReference type="PANTHER" id="PTHR10283">
    <property type="entry name" value="SOLUTE CARRIER FAMILY 13 MEMBER"/>
    <property type="match status" value="1"/>
</dbReference>
<keyword evidence="4" id="KW-0812">Transmembrane</keyword>
<keyword evidence="3" id="KW-0813">Transport</keyword>
<reference evidence="8" key="1">
    <citation type="journal article" date="2014" name="Genome Biol.">
        <title>Genome analysis of a major urban malaria vector mosquito, Anopheles stephensi.</title>
        <authorList>
            <person name="Jiang X."/>
            <person name="Peery A."/>
            <person name="Hall A.B."/>
            <person name="Sharma A."/>
            <person name="Chen X.G."/>
            <person name="Waterhouse R.M."/>
            <person name="Komissarov A."/>
            <person name="Riehle M.M."/>
            <person name="Shouche Y."/>
            <person name="Sharakhova M.V."/>
            <person name="Lawson D."/>
            <person name="Pakpour N."/>
            <person name="Arensburger P."/>
            <person name="Davidson V.L."/>
            <person name="Eiglmeier K."/>
            <person name="Emrich S."/>
            <person name="George P."/>
            <person name="Kennedy R.C."/>
            <person name="Mane S.P."/>
            <person name="Maslen G."/>
            <person name="Oringanje C."/>
            <person name="Qi Y."/>
            <person name="Settlage R."/>
            <person name="Tojo M."/>
            <person name="Tubio J.M."/>
            <person name="Unger M.F."/>
            <person name="Wang B."/>
            <person name="Vernick K.D."/>
            <person name="Ribeiro J.M."/>
            <person name="James A.A."/>
            <person name="Michel K."/>
            <person name="Riehle M.A."/>
            <person name="Luckhart S."/>
            <person name="Sharakhov I.V."/>
            <person name="Tu Z."/>
        </authorList>
    </citation>
    <scope>NUCLEOTIDE SEQUENCE [LARGE SCALE GENOMIC DNA]</scope>
    <source>
        <strain evidence="8">Indian</strain>
    </source>
</reference>
<evidence type="ECO:0000256" key="1">
    <source>
        <dbReference type="ARBA" id="ARBA00004141"/>
    </source>
</evidence>